<feature type="repeat" description="Lumazine-binding" evidence="10">
    <location>
        <begin position="101"/>
        <end position="201"/>
    </location>
</feature>
<dbReference type="KEGG" id="bfz:BAU07_22605"/>
<evidence type="ECO:0000256" key="5">
    <source>
        <dbReference type="ARBA" id="ARBA00013950"/>
    </source>
</evidence>
<dbReference type="EMBL" id="CP016172">
    <property type="protein sequence ID" value="ANN79538.1"/>
    <property type="molecule type" value="Genomic_DNA"/>
</dbReference>
<feature type="domain" description="Lumazine-binding" evidence="11">
    <location>
        <begin position="1"/>
        <end position="100"/>
    </location>
</feature>
<comment type="pathway">
    <text evidence="3">Cofactor biosynthesis; riboflavin biosynthesis; riboflavin from 2-hydroxy-3-oxobutyl phosphate and 5-amino-6-(D-ribitylamino)uracil: step 2/2.</text>
</comment>
<dbReference type="Pfam" id="PF00677">
    <property type="entry name" value="Lum_binding"/>
    <property type="match status" value="2"/>
</dbReference>
<dbReference type="CDD" id="cd00402">
    <property type="entry name" value="Riboflavin_synthase_like"/>
    <property type="match status" value="1"/>
</dbReference>
<organism evidence="12 13">
    <name type="scientific">Bordetella flabilis</name>
    <dbReference type="NCBI Taxonomy" id="463014"/>
    <lineage>
        <taxon>Bacteria</taxon>
        <taxon>Pseudomonadati</taxon>
        <taxon>Pseudomonadota</taxon>
        <taxon>Betaproteobacteria</taxon>
        <taxon>Burkholderiales</taxon>
        <taxon>Alcaligenaceae</taxon>
        <taxon>Bordetella</taxon>
    </lineage>
</organism>
<evidence type="ECO:0000256" key="4">
    <source>
        <dbReference type="ARBA" id="ARBA00012827"/>
    </source>
</evidence>
<dbReference type="InterPro" id="IPR001783">
    <property type="entry name" value="Lumazine-bd"/>
</dbReference>
<dbReference type="NCBIfam" id="TIGR00187">
    <property type="entry name" value="ribE"/>
    <property type="match status" value="1"/>
</dbReference>
<dbReference type="SUPFAM" id="SSF63380">
    <property type="entry name" value="Riboflavin synthase domain-like"/>
    <property type="match status" value="2"/>
</dbReference>
<dbReference type="OrthoDB" id="9788537at2"/>
<evidence type="ECO:0000256" key="1">
    <source>
        <dbReference type="ARBA" id="ARBA00000968"/>
    </source>
</evidence>
<evidence type="ECO:0000313" key="12">
    <source>
        <dbReference type="EMBL" id="ANN79538.1"/>
    </source>
</evidence>
<dbReference type="FunFam" id="2.40.30.20:FF:000004">
    <property type="entry name" value="Riboflavin synthase, alpha subunit"/>
    <property type="match status" value="1"/>
</dbReference>
<sequence length="217" mass="22960">MFTGIVAAVGRIVQVQPYASPDGGGGVRLRIDAGGLDLSDVAMGDSIAVQGACMTVVALHDRAFDIDVSRESLKLTVGLDREGEVNLEKSLRLGDALGGHLVSGHVDGLGQVVSYAAVGESRELIIRAPRQIAKYLAYKGSVTVNGISLTVNRVIDQVEGSDITINVIPHTQSMTTLRNVKVGDKVNLEIDMIARYVERMITSSESPDAGAARQSFA</sequence>
<evidence type="ECO:0000256" key="10">
    <source>
        <dbReference type="PROSITE-ProRule" id="PRU00524"/>
    </source>
</evidence>
<dbReference type="EC" id="2.5.1.9" evidence="4 9"/>
<evidence type="ECO:0000259" key="11">
    <source>
        <dbReference type="PROSITE" id="PS51177"/>
    </source>
</evidence>
<dbReference type="RefSeq" id="WP_066662769.1">
    <property type="nucleotide sequence ID" value="NZ_CBCSCL010000042.1"/>
</dbReference>
<dbReference type="Proteomes" id="UP000091926">
    <property type="component" value="Chromosome"/>
</dbReference>
<comment type="function">
    <text evidence="2">Catalyzes the dismutation of two molecules of 6,7-dimethyl-8-ribityllumazine, resulting in the formation of riboflavin and 5-amino-6-(D-ribitylamino)uracil.</text>
</comment>
<dbReference type="InterPro" id="IPR017938">
    <property type="entry name" value="Riboflavin_synthase-like_b-brl"/>
</dbReference>
<evidence type="ECO:0000256" key="8">
    <source>
        <dbReference type="ARBA" id="ARBA00022737"/>
    </source>
</evidence>
<evidence type="ECO:0000256" key="6">
    <source>
        <dbReference type="ARBA" id="ARBA00022619"/>
    </source>
</evidence>
<dbReference type="InterPro" id="IPR026017">
    <property type="entry name" value="Lumazine-bd_dom"/>
</dbReference>
<comment type="catalytic activity">
    <reaction evidence="1">
        <text>2 6,7-dimethyl-8-(1-D-ribityl)lumazine + H(+) = 5-amino-6-(D-ribitylamino)uracil + riboflavin</text>
        <dbReference type="Rhea" id="RHEA:20772"/>
        <dbReference type="ChEBI" id="CHEBI:15378"/>
        <dbReference type="ChEBI" id="CHEBI:15934"/>
        <dbReference type="ChEBI" id="CHEBI:57986"/>
        <dbReference type="ChEBI" id="CHEBI:58201"/>
        <dbReference type="EC" id="2.5.1.9"/>
    </reaction>
</comment>
<name>A0A193GIX4_9BORD</name>
<dbReference type="PIRSF" id="PIRSF000498">
    <property type="entry name" value="Riboflavin_syn_A"/>
    <property type="match status" value="1"/>
</dbReference>
<keyword evidence="8" id="KW-0677">Repeat</keyword>
<dbReference type="PANTHER" id="PTHR21098:SF12">
    <property type="entry name" value="RIBOFLAVIN SYNTHASE"/>
    <property type="match status" value="1"/>
</dbReference>
<feature type="repeat" description="Lumazine-binding" evidence="10">
    <location>
        <begin position="1"/>
        <end position="100"/>
    </location>
</feature>
<dbReference type="GO" id="GO:0009231">
    <property type="term" value="P:riboflavin biosynthetic process"/>
    <property type="evidence" value="ECO:0007669"/>
    <property type="project" value="UniProtKB-KW"/>
</dbReference>
<accession>A0A193GIX4</accession>
<evidence type="ECO:0000313" key="13">
    <source>
        <dbReference type="Proteomes" id="UP000091926"/>
    </source>
</evidence>
<evidence type="ECO:0000256" key="2">
    <source>
        <dbReference type="ARBA" id="ARBA00002803"/>
    </source>
</evidence>
<dbReference type="NCBIfam" id="NF006767">
    <property type="entry name" value="PRK09289.1"/>
    <property type="match status" value="1"/>
</dbReference>
<evidence type="ECO:0000256" key="3">
    <source>
        <dbReference type="ARBA" id="ARBA00004887"/>
    </source>
</evidence>
<gene>
    <name evidence="12" type="ORF">BAU07_22605</name>
</gene>
<keyword evidence="6" id="KW-0686">Riboflavin biosynthesis</keyword>
<dbReference type="InterPro" id="IPR023366">
    <property type="entry name" value="ATP_synth_asu-like_sf"/>
</dbReference>
<feature type="domain" description="Lumazine-binding" evidence="11">
    <location>
        <begin position="101"/>
        <end position="201"/>
    </location>
</feature>
<keyword evidence="7" id="KW-0808">Transferase</keyword>
<keyword evidence="13" id="KW-1185">Reference proteome</keyword>
<dbReference type="GO" id="GO:0004746">
    <property type="term" value="F:riboflavin synthase activity"/>
    <property type="evidence" value="ECO:0007669"/>
    <property type="project" value="UniProtKB-UniRule"/>
</dbReference>
<dbReference type="STRING" id="463014.BAU07_22605"/>
<dbReference type="PANTHER" id="PTHR21098">
    <property type="entry name" value="RIBOFLAVIN SYNTHASE ALPHA CHAIN"/>
    <property type="match status" value="1"/>
</dbReference>
<evidence type="ECO:0000256" key="7">
    <source>
        <dbReference type="ARBA" id="ARBA00022679"/>
    </source>
</evidence>
<reference evidence="12 13" key="1">
    <citation type="submission" date="2016-06" db="EMBL/GenBank/DDBJ databases">
        <title>Complete genome sequences of Bordetella bronchialis and Bordetella flabilis.</title>
        <authorList>
            <person name="LiPuma J.J."/>
            <person name="Spilker T."/>
        </authorList>
    </citation>
    <scope>NUCLEOTIDE SEQUENCE [LARGE SCALE GENOMIC DNA]</scope>
    <source>
        <strain evidence="12 13">AU10664</strain>
    </source>
</reference>
<dbReference type="Gene3D" id="2.40.30.20">
    <property type="match status" value="2"/>
</dbReference>
<proteinExistence type="predicted"/>
<protein>
    <recommendedName>
        <fullName evidence="5 9">Riboflavin synthase</fullName>
        <ecNumber evidence="4 9">2.5.1.9</ecNumber>
    </recommendedName>
</protein>
<dbReference type="AlphaFoldDB" id="A0A193GIX4"/>
<evidence type="ECO:0000256" key="9">
    <source>
        <dbReference type="NCBIfam" id="TIGR00187"/>
    </source>
</evidence>
<dbReference type="PROSITE" id="PS51177">
    <property type="entry name" value="LUMAZINE_BIND"/>
    <property type="match status" value="2"/>
</dbReference>